<dbReference type="GO" id="GO:0005829">
    <property type="term" value="C:cytosol"/>
    <property type="evidence" value="ECO:0007669"/>
    <property type="project" value="TreeGrafter"/>
</dbReference>
<name>A0A437RR13_9BURK</name>
<dbReference type="CDD" id="cd00038">
    <property type="entry name" value="CAP_ED"/>
    <property type="match status" value="1"/>
</dbReference>
<evidence type="ECO:0000256" key="3">
    <source>
        <dbReference type="ARBA" id="ARBA00023163"/>
    </source>
</evidence>
<evidence type="ECO:0000313" key="7">
    <source>
        <dbReference type="Proteomes" id="UP000285575"/>
    </source>
</evidence>
<dbReference type="InterPro" id="IPR018490">
    <property type="entry name" value="cNMP-bd_dom_sf"/>
</dbReference>
<dbReference type="SUPFAM" id="SSF51206">
    <property type="entry name" value="cAMP-binding domain-like"/>
    <property type="match status" value="1"/>
</dbReference>
<proteinExistence type="predicted"/>
<dbReference type="Gene3D" id="2.60.120.10">
    <property type="entry name" value="Jelly Rolls"/>
    <property type="match status" value="1"/>
</dbReference>
<dbReference type="InterPro" id="IPR014710">
    <property type="entry name" value="RmlC-like_jellyroll"/>
</dbReference>
<dbReference type="PANTHER" id="PTHR24567">
    <property type="entry name" value="CRP FAMILY TRANSCRIPTIONAL REGULATORY PROTEIN"/>
    <property type="match status" value="1"/>
</dbReference>
<comment type="caution">
    <text evidence="6">The sequence shown here is derived from an EMBL/GenBank/DDBJ whole genome shotgun (WGS) entry which is preliminary data.</text>
</comment>
<dbReference type="InterPro" id="IPR000595">
    <property type="entry name" value="cNMP-bd_dom"/>
</dbReference>
<dbReference type="InterPro" id="IPR036390">
    <property type="entry name" value="WH_DNA-bd_sf"/>
</dbReference>
<dbReference type="InterPro" id="IPR018488">
    <property type="entry name" value="cNMP-bd_CS"/>
</dbReference>
<dbReference type="SMART" id="SM00419">
    <property type="entry name" value="HTH_CRP"/>
    <property type="match status" value="1"/>
</dbReference>
<dbReference type="PROSITE" id="PS51063">
    <property type="entry name" value="HTH_CRP_2"/>
    <property type="match status" value="1"/>
</dbReference>
<dbReference type="PROSITE" id="PS00888">
    <property type="entry name" value="CNMP_BINDING_1"/>
    <property type="match status" value="1"/>
</dbReference>
<sequence length="222" mass="24202">MPSRPPPPADTEDLLHAAPMSASLRALARRGVQRPLRKGAQLINEGDVGDTIYIVLHGRLRAYTTGSDGRELTYGLYGAGEFVGEMGLDGGARSAHVEAVEPTLCAMVTRATLETHLQEDPAFAFELLAKVIRRARSATLNMKQIALNDVYGRLKALLDTLAEAQPDGSRLIDPAPSHLEISQLLGCGREMVSKVLKELEKGGYVEVGRRRLRLLRPLAAKW</sequence>
<dbReference type="SMART" id="SM00100">
    <property type="entry name" value="cNMP"/>
    <property type="match status" value="1"/>
</dbReference>
<organism evidence="6 7">
    <name type="scientific">Rubrivivax rivuli</name>
    <dbReference type="NCBI Taxonomy" id="1862385"/>
    <lineage>
        <taxon>Bacteria</taxon>
        <taxon>Pseudomonadati</taxon>
        <taxon>Pseudomonadota</taxon>
        <taxon>Betaproteobacteria</taxon>
        <taxon>Burkholderiales</taxon>
        <taxon>Sphaerotilaceae</taxon>
        <taxon>Rubrivivax</taxon>
    </lineage>
</organism>
<dbReference type="SUPFAM" id="SSF46785">
    <property type="entry name" value="Winged helix' DNA-binding domain"/>
    <property type="match status" value="1"/>
</dbReference>
<evidence type="ECO:0000259" key="4">
    <source>
        <dbReference type="PROSITE" id="PS50042"/>
    </source>
</evidence>
<feature type="domain" description="HTH crp-type" evidence="5">
    <location>
        <begin position="148"/>
        <end position="218"/>
    </location>
</feature>
<dbReference type="PANTHER" id="PTHR24567:SF68">
    <property type="entry name" value="DNA-BINDING TRANSCRIPTIONAL DUAL REGULATOR CRP"/>
    <property type="match status" value="1"/>
</dbReference>
<gene>
    <name evidence="6" type="ORF">EOE66_01270</name>
</gene>
<keyword evidence="3" id="KW-0804">Transcription</keyword>
<keyword evidence="2" id="KW-0238">DNA-binding</keyword>
<dbReference type="OrthoDB" id="8565101at2"/>
<dbReference type="EMBL" id="SACR01000001">
    <property type="protein sequence ID" value="RVU49237.1"/>
    <property type="molecule type" value="Genomic_DNA"/>
</dbReference>
<dbReference type="Pfam" id="PF00027">
    <property type="entry name" value="cNMP_binding"/>
    <property type="match status" value="1"/>
</dbReference>
<feature type="domain" description="Cyclic nucleotide-binding" evidence="4">
    <location>
        <begin position="36"/>
        <end position="134"/>
    </location>
</feature>
<evidence type="ECO:0000259" key="5">
    <source>
        <dbReference type="PROSITE" id="PS51063"/>
    </source>
</evidence>
<dbReference type="Pfam" id="PF13545">
    <property type="entry name" value="HTH_Crp_2"/>
    <property type="match status" value="1"/>
</dbReference>
<dbReference type="GO" id="GO:0003700">
    <property type="term" value="F:DNA-binding transcription factor activity"/>
    <property type="evidence" value="ECO:0007669"/>
    <property type="project" value="TreeGrafter"/>
</dbReference>
<dbReference type="InterPro" id="IPR050397">
    <property type="entry name" value="Env_Response_Regulators"/>
</dbReference>
<keyword evidence="7" id="KW-1185">Reference proteome</keyword>
<dbReference type="RefSeq" id="WP_128226874.1">
    <property type="nucleotide sequence ID" value="NZ_SACR01000001.1"/>
</dbReference>
<protein>
    <submittedName>
        <fullName evidence="6">Crp/Fnr family transcriptional regulator</fullName>
    </submittedName>
</protein>
<evidence type="ECO:0000256" key="2">
    <source>
        <dbReference type="ARBA" id="ARBA00023125"/>
    </source>
</evidence>
<dbReference type="InterPro" id="IPR012318">
    <property type="entry name" value="HTH_CRP"/>
</dbReference>
<dbReference type="Proteomes" id="UP000285575">
    <property type="component" value="Unassembled WGS sequence"/>
</dbReference>
<evidence type="ECO:0000256" key="1">
    <source>
        <dbReference type="ARBA" id="ARBA00023015"/>
    </source>
</evidence>
<keyword evidence="1" id="KW-0805">Transcription regulation</keyword>
<accession>A0A437RR13</accession>
<evidence type="ECO:0000313" key="6">
    <source>
        <dbReference type="EMBL" id="RVU49237.1"/>
    </source>
</evidence>
<dbReference type="GO" id="GO:0003677">
    <property type="term" value="F:DNA binding"/>
    <property type="evidence" value="ECO:0007669"/>
    <property type="project" value="UniProtKB-KW"/>
</dbReference>
<reference evidence="6 7" key="1">
    <citation type="submission" date="2019-01" db="EMBL/GenBank/DDBJ databases">
        <authorList>
            <person name="Chen W.-M."/>
        </authorList>
    </citation>
    <scope>NUCLEOTIDE SEQUENCE [LARGE SCALE GENOMIC DNA]</scope>
    <source>
        <strain evidence="6 7">KYPY4</strain>
    </source>
</reference>
<dbReference type="AlphaFoldDB" id="A0A437RR13"/>
<dbReference type="PROSITE" id="PS50042">
    <property type="entry name" value="CNMP_BINDING_3"/>
    <property type="match status" value="1"/>
</dbReference>